<accession>A0A219WGK7</accession>
<keyword evidence="1" id="KW-0946">Virion</keyword>
<keyword evidence="1" id="KW-0167">Capsid protein</keyword>
<dbReference type="InterPro" id="IPR058242">
    <property type="entry name" value="Capsid_partitivirus"/>
</dbReference>
<dbReference type="EMBL" id="KU291907">
    <property type="protein sequence ID" value="AOX47605.1"/>
    <property type="molecule type" value="Genomic_RNA"/>
</dbReference>
<sequence>MPFQTKSYELSVPKAKVPKDSVRTITVPDTITVPSITSHADFAKAFNSDANVHNADAERRILHVQGDQRPVAMYMLHFAVSIYAALDVKKHPTITPMSLFAYMMTIYHAFHLANDKFFSGTQSRHANHFNADDTRRDYFSSLLRAVLPPQLESFLRLNLSSNDPRRPEIRYVPTYAGFSFEHDFGRFIPPSFALTAHNVLSTTQANSNPNYVFNHWLRQSLATDGTNHILSAGNLIGYYRGTTTNDVPETWFYAAVSDVMTPIVARTIAQRYVFAPVPFTSQDFSDVSNLSIGTDGSVNTTYDVTDINPYILGLLADDVNCPNMMKFIETMSENLEAAHIASQSLGSLIQEDSNIHILGHCYTGPALPTHSVTQFPSPPKLRTKPEEKIVDTLTPKEYANHVKFLSKRVFKPNTIDATTVFPHVPTGWKLADDTGATQKRLPFGAFRKLQFYSVPSTVSSAGEDPDKFIEFNSRVHYTPDLRILLPFDANPSEGYIPQITGRIIESAEIDGFTIRTADSRMNLSDENSQFLSTAVSLDKIHKMTTLAVSLHERYLPEPNEEAVRVALYNASEARFGRALTDADLNGSDINDVPLGHKDVPYVRFVDLCSNTAAAPINPTKKSSSGSSLPIPDQYLYIWSPYRFVNTTKSSAAHRNVYMLADLRPFYGLSTPLMSSDHFSVHFPKN</sequence>
<organism evidence="1">
    <name type="scientific">Ceratobasidium partitivirus CP-f</name>
    <dbReference type="NCBI Taxonomy" id="1970091"/>
    <lineage>
        <taxon>Viruses</taxon>
        <taxon>Riboviria</taxon>
        <taxon>Orthornavirae</taxon>
        <taxon>Pisuviricota</taxon>
        <taxon>Duplopiviricetes</taxon>
        <taxon>Durnavirales</taxon>
        <taxon>Partitiviridae</taxon>
    </lineage>
</organism>
<proteinExistence type="predicted"/>
<evidence type="ECO:0000313" key="1">
    <source>
        <dbReference type="EMBL" id="AOX47605.1"/>
    </source>
</evidence>
<name>A0A219WGK7_9VIRU</name>
<reference evidence="1" key="1">
    <citation type="journal article" date="2017" name="Virology">
        <title>The challenges of using high-throughput sequencing to track multiple bipartite mycoviruses of wild orchid-fungus partnerships over consecutive years.</title>
        <authorList>
            <person name="Ong J.W.L."/>
            <person name="Li H."/>
            <person name="Sivasithamparam K."/>
            <person name="Dixon K.W."/>
            <person name="Jones M.G.K."/>
            <person name="Wylie S.J."/>
        </authorList>
    </citation>
    <scope>NUCLEOTIDE SEQUENCE</scope>
</reference>
<protein>
    <submittedName>
        <fullName evidence="1">Coat protein</fullName>
    </submittedName>
</protein>
<dbReference type="Pfam" id="PF25666">
    <property type="entry name" value="Partiti_capsid"/>
    <property type="match status" value="1"/>
</dbReference>
<dbReference type="GO" id="GO:0019028">
    <property type="term" value="C:viral capsid"/>
    <property type="evidence" value="ECO:0007669"/>
    <property type="project" value="UniProtKB-KW"/>
</dbReference>